<dbReference type="OrthoDB" id="1454730at2"/>
<keyword evidence="1" id="KW-1133">Transmembrane helix</keyword>
<evidence type="ECO:0000256" key="1">
    <source>
        <dbReference type="SAM" id="Phobius"/>
    </source>
</evidence>
<keyword evidence="1" id="KW-0812">Transmembrane</keyword>
<dbReference type="AlphaFoldDB" id="A0A5D0HKG6"/>
<keyword evidence="3" id="KW-1185">Reference proteome</keyword>
<proteinExistence type="predicted"/>
<organism evidence="2 3">
    <name type="scientific">Seonamhaeicola marinus</name>
    <dbReference type="NCBI Taxonomy" id="1912246"/>
    <lineage>
        <taxon>Bacteria</taxon>
        <taxon>Pseudomonadati</taxon>
        <taxon>Bacteroidota</taxon>
        <taxon>Flavobacteriia</taxon>
        <taxon>Flavobacteriales</taxon>
        <taxon>Flavobacteriaceae</taxon>
    </lineage>
</organism>
<reference evidence="2 3" key="1">
    <citation type="submission" date="2019-08" db="EMBL/GenBank/DDBJ databases">
        <title>Seonamhaeicola sediminis sp. nov., isolated from marine sediment.</title>
        <authorList>
            <person name="Cao W.R."/>
        </authorList>
    </citation>
    <scope>NUCLEOTIDE SEQUENCE [LARGE SCALE GENOMIC DNA]</scope>
    <source>
        <strain evidence="2 3">B011</strain>
    </source>
</reference>
<gene>
    <name evidence="2" type="ORF">FUA24_19870</name>
</gene>
<dbReference type="RefSeq" id="WP_148544798.1">
    <property type="nucleotide sequence ID" value="NZ_VSDQ01000718.1"/>
</dbReference>
<accession>A0A5D0HKG6</accession>
<name>A0A5D0HKG6_9FLAO</name>
<protein>
    <submittedName>
        <fullName evidence="2">Uncharacterized protein</fullName>
    </submittedName>
</protein>
<keyword evidence="1" id="KW-0472">Membrane</keyword>
<evidence type="ECO:0000313" key="2">
    <source>
        <dbReference type="EMBL" id="TYA71811.1"/>
    </source>
</evidence>
<sequence>MAGYMGFGMQKWIYSRNPRRKLYKRDRIPAFTALDSYSRTFALKPSIGENKVVRGAITLFFILSLIVILVPITKMFTQYSNNHAKAVYKHQQIRNEKDFNFLVSSGKTRLSQNRVIGAYSEFKLAYAINSKDKALNDLILQTLTILCENNNKFCEELDAMLQQP</sequence>
<dbReference type="EMBL" id="VSDQ01000718">
    <property type="protein sequence ID" value="TYA71811.1"/>
    <property type="molecule type" value="Genomic_DNA"/>
</dbReference>
<feature type="transmembrane region" description="Helical" evidence="1">
    <location>
        <begin position="52"/>
        <end position="72"/>
    </location>
</feature>
<comment type="caution">
    <text evidence="2">The sequence shown here is derived from an EMBL/GenBank/DDBJ whole genome shotgun (WGS) entry which is preliminary data.</text>
</comment>
<evidence type="ECO:0000313" key="3">
    <source>
        <dbReference type="Proteomes" id="UP000323930"/>
    </source>
</evidence>
<dbReference type="Proteomes" id="UP000323930">
    <property type="component" value="Unassembled WGS sequence"/>
</dbReference>